<dbReference type="PANTHER" id="PTHR24148">
    <property type="entry name" value="ANKYRIN REPEAT DOMAIN-CONTAINING PROTEIN 39 HOMOLOG-RELATED"/>
    <property type="match status" value="1"/>
</dbReference>
<dbReference type="OrthoDB" id="2157530at2759"/>
<feature type="domain" description="Heterokaryon incompatibility" evidence="1">
    <location>
        <begin position="91"/>
        <end position="222"/>
    </location>
</feature>
<protein>
    <submittedName>
        <fullName evidence="2">Heterokaryon incompatibility protein-domain-containing protein</fullName>
    </submittedName>
</protein>
<accession>A0A7C8I9C5</accession>
<dbReference type="EMBL" id="JAADJZ010000011">
    <property type="protein sequence ID" value="KAF2871471.1"/>
    <property type="molecule type" value="Genomic_DNA"/>
</dbReference>
<dbReference type="AlphaFoldDB" id="A0A7C8I9C5"/>
<sequence length="630" mass="72520">MRTDSIEQKQKSSEWRWKDKLPMRSLSRFGKIGDGGSDSELYIVQEVISKFEYRPLETKTSIRLLTIHPGTLDDPLDCELKHVDSTRHEQYEAISYVWGVAIYSYPLVCGDQHVMITESLRQALLRVRLPDRDLVVWADGVCINQNDPRERGHQVKLMGDIYRDASRVLIHLGDTSTETSKAMKFFNSIINGTEIPKPGSDKWNYLLEFADCQWFRRLWVVQQLLLARYAVFMWGPDEISWRDIASITISLQDDTPIKSTSKFRNPRTLLDRIDRLSTFKTKSSTGLNFMSVLRFTRSLECSDDRDRIYAILGLRYGSRYGPETALVNTIEPDYTISASTLYRNVAFEAVSLGLTAKLLENVQHGSELQKWSIDATPSWVPHWDVRSVSNMGSKFECYSSDSRWPLLYESSEAAAPERLTEDQHLAISGFHYDWIQRVSADMLYHDVRGVSLAKIADFWDRCRLEQRDIKHFCNTLIGGKYAFEYFLGYCRTKIRPPKQEQPVSDGHKKYMDPTLSSDPLQIALLQSLEKLARPGSRQPLGSIPTTRADDVEDIARIRWSGQRLFITGTGLMGLGPAAMRIEDKICMLPRMETLVVLRDEDNYQRFVGAVSVFPRIHTSMVKRLQYFVIR</sequence>
<dbReference type="PANTHER" id="PTHR24148:SF64">
    <property type="entry name" value="HETEROKARYON INCOMPATIBILITY DOMAIN-CONTAINING PROTEIN"/>
    <property type="match status" value="1"/>
</dbReference>
<dbReference type="Proteomes" id="UP000481861">
    <property type="component" value="Unassembled WGS sequence"/>
</dbReference>
<name>A0A7C8I9C5_9PLEO</name>
<organism evidence="2 3">
    <name type="scientific">Massariosphaeria phaeospora</name>
    <dbReference type="NCBI Taxonomy" id="100035"/>
    <lineage>
        <taxon>Eukaryota</taxon>
        <taxon>Fungi</taxon>
        <taxon>Dikarya</taxon>
        <taxon>Ascomycota</taxon>
        <taxon>Pezizomycotina</taxon>
        <taxon>Dothideomycetes</taxon>
        <taxon>Pleosporomycetidae</taxon>
        <taxon>Pleosporales</taxon>
        <taxon>Pleosporales incertae sedis</taxon>
        <taxon>Massariosphaeria</taxon>
    </lineage>
</organism>
<comment type="caution">
    <text evidence="2">The sequence shown here is derived from an EMBL/GenBank/DDBJ whole genome shotgun (WGS) entry which is preliminary data.</text>
</comment>
<reference evidence="2 3" key="1">
    <citation type="submission" date="2020-01" db="EMBL/GenBank/DDBJ databases">
        <authorList>
            <consortium name="DOE Joint Genome Institute"/>
            <person name="Haridas S."/>
            <person name="Albert R."/>
            <person name="Binder M."/>
            <person name="Bloem J."/>
            <person name="Labutti K."/>
            <person name="Salamov A."/>
            <person name="Andreopoulos B."/>
            <person name="Baker S.E."/>
            <person name="Barry K."/>
            <person name="Bills G."/>
            <person name="Bluhm B.H."/>
            <person name="Cannon C."/>
            <person name="Castanera R."/>
            <person name="Culley D.E."/>
            <person name="Daum C."/>
            <person name="Ezra D."/>
            <person name="Gonzalez J.B."/>
            <person name="Henrissat B."/>
            <person name="Kuo A."/>
            <person name="Liang C."/>
            <person name="Lipzen A."/>
            <person name="Lutzoni F."/>
            <person name="Magnuson J."/>
            <person name="Mondo S."/>
            <person name="Nolan M."/>
            <person name="Ohm R."/>
            <person name="Pangilinan J."/>
            <person name="Park H.-J.H."/>
            <person name="Ramirez L."/>
            <person name="Alfaro M."/>
            <person name="Sun H."/>
            <person name="Tritt A."/>
            <person name="Yoshinaga Y."/>
            <person name="Zwiers L.-H.L."/>
            <person name="Turgeon B.G."/>
            <person name="Goodwin S.B."/>
            <person name="Spatafora J.W."/>
            <person name="Crous P.W."/>
            <person name="Grigoriev I.V."/>
        </authorList>
    </citation>
    <scope>NUCLEOTIDE SEQUENCE [LARGE SCALE GENOMIC DNA]</scope>
    <source>
        <strain evidence="2 3">CBS 611.86</strain>
    </source>
</reference>
<evidence type="ECO:0000313" key="2">
    <source>
        <dbReference type="EMBL" id="KAF2871471.1"/>
    </source>
</evidence>
<dbReference type="InterPro" id="IPR010730">
    <property type="entry name" value="HET"/>
</dbReference>
<evidence type="ECO:0000259" key="1">
    <source>
        <dbReference type="Pfam" id="PF06985"/>
    </source>
</evidence>
<dbReference type="Pfam" id="PF06985">
    <property type="entry name" value="HET"/>
    <property type="match status" value="1"/>
</dbReference>
<proteinExistence type="predicted"/>
<dbReference type="InterPro" id="IPR052895">
    <property type="entry name" value="HetReg/Transcr_Mod"/>
</dbReference>
<keyword evidence="3" id="KW-1185">Reference proteome</keyword>
<evidence type="ECO:0000313" key="3">
    <source>
        <dbReference type="Proteomes" id="UP000481861"/>
    </source>
</evidence>
<gene>
    <name evidence="2" type="ORF">BDV95DRAFT_618876</name>
</gene>